<protein>
    <submittedName>
        <fullName evidence="1">Uncharacterized protein</fullName>
    </submittedName>
</protein>
<comment type="caution">
    <text evidence="1">The sequence shown here is derived from an EMBL/GenBank/DDBJ whole genome shotgun (WGS) entry which is preliminary data.</text>
</comment>
<keyword evidence="2" id="KW-1185">Reference proteome</keyword>
<accession>A0ACC0ABE3</accession>
<evidence type="ECO:0000313" key="1">
    <source>
        <dbReference type="EMBL" id="KAI5657906.1"/>
    </source>
</evidence>
<sequence>MQRSGAPYWLDPLEEGCSTVEVWPSRSIWTPYHALQWVGRLVESQEGLETKVGPRQNLAGAPGICFSISCFLLKLTQDGQRFSKPLKLGVEFFVRVSLEGHVFLFCFLILEPFVKRLLRISNILV</sequence>
<dbReference type="Proteomes" id="UP001060085">
    <property type="component" value="Linkage Group LG06"/>
</dbReference>
<proteinExistence type="predicted"/>
<evidence type="ECO:0000313" key="2">
    <source>
        <dbReference type="Proteomes" id="UP001060085"/>
    </source>
</evidence>
<name>A0ACC0ABE3_CATRO</name>
<dbReference type="EMBL" id="CM044706">
    <property type="protein sequence ID" value="KAI5657906.1"/>
    <property type="molecule type" value="Genomic_DNA"/>
</dbReference>
<gene>
    <name evidence="1" type="ORF">M9H77_26699</name>
</gene>
<organism evidence="1 2">
    <name type="scientific">Catharanthus roseus</name>
    <name type="common">Madagascar periwinkle</name>
    <name type="synonym">Vinca rosea</name>
    <dbReference type="NCBI Taxonomy" id="4058"/>
    <lineage>
        <taxon>Eukaryota</taxon>
        <taxon>Viridiplantae</taxon>
        <taxon>Streptophyta</taxon>
        <taxon>Embryophyta</taxon>
        <taxon>Tracheophyta</taxon>
        <taxon>Spermatophyta</taxon>
        <taxon>Magnoliopsida</taxon>
        <taxon>eudicotyledons</taxon>
        <taxon>Gunneridae</taxon>
        <taxon>Pentapetalae</taxon>
        <taxon>asterids</taxon>
        <taxon>lamiids</taxon>
        <taxon>Gentianales</taxon>
        <taxon>Apocynaceae</taxon>
        <taxon>Rauvolfioideae</taxon>
        <taxon>Vinceae</taxon>
        <taxon>Catharanthinae</taxon>
        <taxon>Catharanthus</taxon>
    </lineage>
</organism>
<reference evidence="2" key="1">
    <citation type="journal article" date="2023" name="Nat. Plants">
        <title>Single-cell RNA sequencing provides a high-resolution roadmap for understanding the multicellular compartmentation of specialized metabolism.</title>
        <authorList>
            <person name="Sun S."/>
            <person name="Shen X."/>
            <person name="Li Y."/>
            <person name="Li Y."/>
            <person name="Wang S."/>
            <person name="Li R."/>
            <person name="Zhang H."/>
            <person name="Shen G."/>
            <person name="Guo B."/>
            <person name="Wei J."/>
            <person name="Xu J."/>
            <person name="St-Pierre B."/>
            <person name="Chen S."/>
            <person name="Sun C."/>
        </authorList>
    </citation>
    <scope>NUCLEOTIDE SEQUENCE [LARGE SCALE GENOMIC DNA]</scope>
</reference>